<evidence type="ECO:0000313" key="1">
    <source>
        <dbReference type="EMBL" id="KON32090.1"/>
    </source>
</evidence>
<dbReference type="Proteomes" id="UP000054016">
    <property type="component" value="Unassembled WGS sequence"/>
</dbReference>
<evidence type="ECO:0000313" key="2">
    <source>
        <dbReference type="Proteomes" id="UP000054016"/>
    </source>
</evidence>
<sequence>MYRTGVANLPLHYGKAPSWLTVRMCKLAKEITNIMIEEQGTTKLIHRLSDPYWFQAFGCVLAYDWHSSGVTTVVTGILKNALSPEEHGIAVCGGKGKTSRKTPNDITMAGEKFGFSEKTIKNLTYTSKMTAKVDNTAIQAGYQLYHHTFLITKDEKWSVIQQGMSKQDHTARRYHWLSDNTTNFIVEPHNAVVGNVKRLKALNMTAMNSEGARKASVDLAKEPTSKIIRLFESARSVRQKTLQEWLPEAKSDHLQRSVETLNMPRNISWKIMKKVYEFQPRNYEELLSVKGVGPATVRGLALVAELIYGEKPSWEDPVKYSFAYGGKDGVPFPVDRKAMDESIQLLQESVQAAKIGIKEKTWSLRRLRHFIPANCSN</sequence>
<evidence type="ECO:0008006" key="3">
    <source>
        <dbReference type="Google" id="ProtNLM"/>
    </source>
</evidence>
<reference evidence="2" key="1">
    <citation type="submission" date="2015-06" db="EMBL/GenBank/DDBJ databases">
        <title>New insights into the roles of widespread benthic archaea in carbon and nitrogen cycling.</title>
        <authorList>
            <person name="Lazar C.S."/>
            <person name="Baker B.J."/>
            <person name="Seitz K.W."/>
            <person name="Hyde A.S."/>
            <person name="Dick G.J."/>
            <person name="Hinrichs K.-U."/>
            <person name="Teske A.P."/>
        </authorList>
    </citation>
    <scope>NUCLEOTIDE SEQUENCE [LARGE SCALE GENOMIC DNA]</scope>
</reference>
<organism evidence="1 2">
    <name type="scientific">miscellaneous Crenarchaeota group-1 archaeon SG8-32-3</name>
    <dbReference type="NCBI Taxonomy" id="1685125"/>
    <lineage>
        <taxon>Archaea</taxon>
        <taxon>Candidatus Bathyarchaeota</taxon>
        <taxon>MCG-1</taxon>
    </lineage>
</organism>
<name>A0A0M0BUR9_9ARCH</name>
<comment type="caution">
    <text evidence="1">The sequence shown here is derived from an EMBL/GenBank/DDBJ whole genome shotgun (WGS) entry which is preliminary data.</text>
</comment>
<accession>A0A0M0BUR9</accession>
<dbReference type="PANTHER" id="PTHR38597">
    <property type="entry name" value="BLL3834 PROTEIN"/>
    <property type="match status" value="1"/>
</dbReference>
<proteinExistence type="predicted"/>
<dbReference type="AlphaFoldDB" id="A0A0M0BUR9"/>
<dbReference type="PANTHER" id="PTHR38597:SF1">
    <property type="entry name" value="BLL3834 PROTEIN"/>
    <property type="match status" value="1"/>
</dbReference>
<dbReference type="InterPro" id="IPR008482">
    <property type="entry name" value="DUF763"/>
</dbReference>
<dbReference type="Pfam" id="PF05559">
    <property type="entry name" value="DUF763"/>
    <property type="match status" value="1"/>
</dbReference>
<gene>
    <name evidence="1" type="ORF">AC478_01360</name>
</gene>
<dbReference type="PATRIC" id="fig|1685125.3.peg.304"/>
<protein>
    <recommendedName>
        <fullName evidence="3">DUF763 domain-containing protein</fullName>
    </recommendedName>
</protein>
<dbReference type="EMBL" id="LFWV01000012">
    <property type="protein sequence ID" value="KON32090.1"/>
    <property type="molecule type" value="Genomic_DNA"/>
</dbReference>